<evidence type="ECO:0000256" key="1">
    <source>
        <dbReference type="ARBA" id="ARBA00001946"/>
    </source>
</evidence>
<dbReference type="Gene3D" id="3.40.980.10">
    <property type="entry name" value="MoaB/Mog-like domain"/>
    <property type="match status" value="1"/>
</dbReference>
<evidence type="ECO:0000256" key="10">
    <source>
        <dbReference type="ARBA" id="ARBA00047317"/>
    </source>
</evidence>
<dbReference type="Gene3D" id="2.170.190.11">
    <property type="entry name" value="Molybdopterin biosynthesis moea protein, domain 3"/>
    <property type="match status" value="1"/>
</dbReference>
<evidence type="ECO:0000256" key="2">
    <source>
        <dbReference type="ARBA" id="ARBA00002901"/>
    </source>
</evidence>
<dbReference type="InterPro" id="IPR001453">
    <property type="entry name" value="MoaB/Mog_dom"/>
</dbReference>
<evidence type="ECO:0000256" key="8">
    <source>
        <dbReference type="ARBA" id="ARBA00022842"/>
    </source>
</evidence>
<dbReference type="EC" id="2.10.1.1" evidence="11"/>
<comment type="similarity">
    <text evidence="4 11">Belongs to the MoeA family.</text>
</comment>
<reference evidence="14" key="1">
    <citation type="submission" date="2017-11" db="EMBL/GenBank/DDBJ databases">
        <authorList>
            <person name="Kuznetsova I."/>
            <person name="Sazanova A."/>
            <person name="Chirak E."/>
            <person name="Safronova V."/>
            <person name="Willems A."/>
        </authorList>
    </citation>
    <scope>NUCLEOTIDE SEQUENCE [LARGE SCALE GENOMIC DNA]</scope>
    <source>
        <strain evidence="14">CCBAU 03422</strain>
    </source>
</reference>
<evidence type="ECO:0000256" key="6">
    <source>
        <dbReference type="ARBA" id="ARBA00022679"/>
    </source>
</evidence>
<dbReference type="EMBL" id="PGGM01000007">
    <property type="protein sequence ID" value="PSH63202.1"/>
    <property type="molecule type" value="Genomic_DNA"/>
</dbReference>
<dbReference type="UniPathway" id="UPA00344"/>
<dbReference type="FunFam" id="2.170.190.11:FF:000001">
    <property type="entry name" value="Molybdopterin molybdenumtransferase"/>
    <property type="match status" value="1"/>
</dbReference>
<dbReference type="AlphaFoldDB" id="A0A2P7B9U7"/>
<dbReference type="InterPro" id="IPR036425">
    <property type="entry name" value="MoaB/Mog-like_dom_sf"/>
</dbReference>
<dbReference type="InterPro" id="IPR038987">
    <property type="entry name" value="MoeA-like"/>
</dbReference>
<dbReference type="GO" id="GO:0006777">
    <property type="term" value="P:Mo-molybdopterin cofactor biosynthetic process"/>
    <property type="evidence" value="ECO:0007669"/>
    <property type="project" value="UniProtKB-UniRule"/>
</dbReference>
<dbReference type="GO" id="GO:0046872">
    <property type="term" value="F:metal ion binding"/>
    <property type="evidence" value="ECO:0007669"/>
    <property type="project" value="UniProtKB-UniRule"/>
</dbReference>
<dbReference type="PROSITE" id="PS01079">
    <property type="entry name" value="MOCF_BIOSYNTHESIS_2"/>
    <property type="match status" value="1"/>
</dbReference>
<dbReference type="SMART" id="SM00852">
    <property type="entry name" value="MoCF_biosynth"/>
    <property type="match status" value="1"/>
</dbReference>
<evidence type="ECO:0000256" key="9">
    <source>
        <dbReference type="ARBA" id="ARBA00023150"/>
    </source>
</evidence>
<comment type="cofactor">
    <cofactor evidence="1 11">
        <name>Mg(2+)</name>
        <dbReference type="ChEBI" id="CHEBI:18420"/>
    </cofactor>
</comment>
<accession>A0A2P7B9U7</accession>
<organism evidence="13 14">
    <name type="scientific">Phyllobacterium sophorae</name>
    <dbReference type="NCBI Taxonomy" id="1520277"/>
    <lineage>
        <taxon>Bacteria</taxon>
        <taxon>Pseudomonadati</taxon>
        <taxon>Pseudomonadota</taxon>
        <taxon>Alphaproteobacteria</taxon>
        <taxon>Hyphomicrobiales</taxon>
        <taxon>Phyllobacteriaceae</taxon>
        <taxon>Phyllobacterium</taxon>
    </lineage>
</organism>
<dbReference type="Gene3D" id="3.90.105.10">
    <property type="entry name" value="Molybdopterin biosynthesis moea protein, domain 2"/>
    <property type="match status" value="1"/>
</dbReference>
<keyword evidence="7 11" id="KW-0479">Metal-binding</keyword>
<dbReference type="Proteomes" id="UP000241764">
    <property type="component" value="Unassembled WGS sequence"/>
</dbReference>
<protein>
    <recommendedName>
        <fullName evidence="11">Molybdopterin molybdenumtransferase</fullName>
        <ecNumber evidence="11">2.10.1.1</ecNumber>
    </recommendedName>
</protein>
<dbReference type="InterPro" id="IPR036135">
    <property type="entry name" value="MoeA_linker/N_sf"/>
</dbReference>
<dbReference type="Pfam" id="PF03453">
    <property type="entry name" value="MoeA_N"/>
    <property type="match status" value="1"/>
</dbReference>
<dbReference type="Pfam" id="PF03454">
    <property type="entry name" value="MoeA_C"/>
    <property type="match status" value="1"/>
</dbReference>
<name>A0A2P7B9U7_9HYPH</name>
<comment type="function">
    <text evidence="2 11">Catalyzes the insertion of molybdate into adenylated molybdopterin with the concomitant release of AMP.</text>
</comment>
<keyword evidence="6 11" id="KW-0808">Transferase</keyword>
<dbReference type="OrthoDB" id="9804758at2"/>
<evidence type="ECO:0000256" key="3">
    <source>
        <dbReference type="ARBA" id="ARBA00005046"/>
    </source>
</evidence>
<dbReference type="CDD" id="cd00887">
    <property type="entry name" value="MoeA"/>
    <property type="match status" value="1"/>
</dbReference>
<gene>
    <name evidence="13" type="ORF">CU103_16780</name>
</gene>
<dbReference type="InterPro" id="IPR005110">
    <property type="entry name" value="MoeA_linker/N"/>
</dbReference>
<comment type="pathway">
    <text evidence="3 11">Cofactor biosynthesis; molybdopterin biosynthesis.</text>
</comment>
<evidence type="ECO:0000256" key="11">
    <source>
        <dbReference type="RuleBase" id="RU365090"/>
    </source>
</evidence>
<dbReference type="PANTHER" id="PTHR10192">
    <property type="entry name" value="MOLYBDOPTERIN BIOSYNTHESIS PROTEIN"/>
    <property type="match status" value="1"/>
</dbReference>
<dbReference type="InterPro" id="IPR005111">
    <property type="entry name" value="MoeA_C_domain_IV"/>
</dbReference>
<evidence type="ECO:0000256" key="4">
    <source>
        <dbReference type="ARBA" id="ARBA00010763"/>
    </source>
</evidence>
<dbReference type="GO" id="GO:0005829">
    <property type="term" value="C:cytosol"/>
    <property type="evidence" value="ECO:0007669"/>
    <property type="project" value="TreeGrafter"/>
</dbReference>
<dbReference type="Gene3D" id="2.40.340.10">
    <property type="entry name" value="MoeA, C-terminal, domain IV"/>
    <property type="match status" value="1"/>
</dbReference>
<keyword evidence="14" id="KW-1185">Reference proteome</keyword>
<dbReference type="SUPFAM" id="SSF53218">
    <property type="entry name" value="Molybdenum cofactor biosynthesis proteins"/>
    <property type="match status" value="1"/>
</dbReference>
<keyword evidence="8 11" id="KW-0460">Magnesium</keyword>
<evidence type="ECO:0000313" key="13">
    <source>
        <dbReference type="EMBL" id="PSH63202.1"/>
    </source>
</evidence>
<dbReference type="InterPro" id="IPR036688">
    <property type="entry name" value="MoeA_C_domain_IV_sf"/>
</dbReference>
<evidence type="ECO:0000313" key="14">
    <source>
        <dbReference type="Proteomes" id="UP000241764"/>
    </source>
</evidence>
<sequence>MSGLLPVDEALRRILAGASKLETEAAFLGEAGGRVLAADLHAKRQQPPFAASAMDGYALRAADVVNVPATLKLIGQSAAGHAFSGVVSAGEAVRIFTGAPVPEGADSVVIQENAVARDQTVEIVETIALGRNIRKAGLDFSQGDALLQAGRVLDPAALSLAASADHPTVQVVRRPRLAILATGDELVSPGEPYRPDQIIASNSFGLAEIVRQAGGVAIDLGIAEDRMEALDKALDRAIAAKADILVTLGGASVGDHDLVQPALAARGMELDFWKIALRPGKPLMFGHLDRMKILGLPGNPVSSLICAHVFLTPLIHALTGRSHEPNLRVAKLGSDMAMNDQRQDYVRARVVIGADGQLTATPFALQDSSMLKFLADANGLIIRQPHASAVKAGTDCTVLMLR</sequence>
<dbReference type="FunFam" id="3.40.980.10:FF:000004">
    <property type="entry name" value="Molybdopterin molybdenumtransferase"/>
    <property type="match status" value="1"/>
</dbReference>
<comment type="catalytic activity">
    <reaction evidence="10">
        <text>adenylyl-molybdopterin + molybdate = Mo-molybdopterin + AMP + H(+)</text>
        <dbReference type="Rhea" id="RHEA:35047"/>
        <dbReference type="ChEBI" id="CHEBI:15378"/>
        <dbReference type="ChEBI" id="CHEBI:36264"/>
        <dbReference type="ChEBI" id="CHEBI:62727"/>
        <dbReference type="ChEBI" id="CHEBI:71302"/>
        <dbReference type="ChEBI" id="CHEBI:456215"/>
        <dbReference type="EC" id="2.10.1.1"/>
    </reaction>
</comment>
<keyword evidence="5 11" id="KW-0500">Molybdenum</keyword>
<evidence type="ECO:0000256" key="7">
    <source>
        <dbReference type="ARBA" id="ARBA00022723"/>
    </source>
</evidence>
<dbReference type="NCBIfam" id="NF045515">
    <property type="entry name" value="Glp_gephyrin"/>
    <property type="match status" value="1"/>
</dbReference>
<dbReference type="SUPFAM" id="SSF63882">
    <property type="entry name" value="MoeA N-terminal region -like"/>
    <property type="match status" value="1"/>
</dbReference>
<evidence type="ECO:0000256" key="5">
    <source>
        <dbReference type="ARBA" id="ARBA00022505"/>
    </source>
</evidence>
<dbReference type="InterPro" id="IPR008284">
    <property type="entry name" value="MoCF_biosynth_CS"/>
</dbReference>
<dbReference type="PANTHER" id="PTHR10192:SF5">
    <property type="entry name" value="GEPHYRIN"/>
    <property type="match status" value="1"/>
</dbReference>
<dbReference type="RefSeq" id="WP_106665172.1">
    <property type="nucleotide sequence ID" value="NZ_PGGM01000007.1"/>
</dbReference>
<feature type="domain" description="MoaB/Mog" evidence="12">
    <location>
        <begin position="178"/>
        <end position="317"/>
    </location>
</feature>
<evidence type="ECO:0000259" key="12">
    <source>
        <dbReference type="SMART" id="SM00852"/>
    </source>
</evidence>
<keyword evidence="9 11" id="KW-0501">Molybdenum cofactor biosynthesis</keyword>
<dbReference type="GO" id="GO:0061599">
    <property type="term" value="F:molybdopterin molybdotransferase activity"/>
    <property type="evidence" value="ECO:0007669"/>
    <property type="project" value="UniProtKB-UniRule"/>
</dbReference>
<comment type="caution">
    <text evidence="13">The sequence shown here is derived from an EMBL/GenBank/DDBJ whole genome shotgun (WGS) entry which is preliminary data.</text>
</comment>
<dbReference type="Pfam" id="PF00994">
    <property type="entry name" value="MoCF_biosynth"/>
    <property type="match status" value="1"/>
</dbReference>
<proteinExistence type="inferred from homology"/>
<dbReference type="SUPFAM" id="SSF63867">
    <property type="entry name" value="MoeA C-terminal domain-like"/>
    <property type="match status" value="1"/>
</dbReference>